<dbReference type="InterPro" id="IPR002347">
    <property type="entry name" value="SDR_fam"/>
</dbReference>
<gene>
    <name evidence="1" type="ORF">S06H3_30224</name>
</gene>
<sequence>KGLGRAGSEIAICDIVNTEKVVEQLRKEGIKTKGYYIDVMDINKIKACHDEVMKDSGRIDILLNAAGGNIKEATTSRDLSFFDIPLSDIWENYVKKQGWGFHHKYILDKFFSPLNQNSRVFCCQSCC</sequence>
<evidence type="ECO:0000313" key="1">
    <source>
        <dbReference type="EMBL" id="GAI27257.1"/>
    </source>
</evidence>
<dbReference type="EMBL" id="BARV01017782">
    <property type="protein sequence ID" value="GAI27257.1"/>
    <property type="molecule type" value="Genomic_DNA"/>
</dbReference>
<dbReference type="InterPro" id="IPR036291">
    <property type="entry name" value="NAD(P)-bd_dom_sf"/>
</dbReference>
<dbReference type="AlphaFoldDB" id="X1M6K4"/>
<accession>X1M6K4</accession>
<protein>
    <submittedName>
        <fullName evidence="1">Uncharacterized protein</fullName>
    </submittedName>
</protein>
<organism evidence="1">
    <name type="scientific">marine sediment metagenome</name>
    <dbReference type="NCBI Taxonomy" id="412755"/>
    <lineage>
        <taxon>unclassified sequences</taxon>
        <taxon>metagenomes</taxon>
        <taxon>ecological metagenomes</taxon>
    </lineage>
</organism>
<proteinExistence type="predicted"/>
<dbReference type="Pfam" id="PF00106">
    <property type="entry name" value="adh_short"/>
    <property type="match status" value="1"/>
</dbReference>
<comment type="caution">
    <text evidence="1">The sequence shown here is derived from an EMBL/GenBank/DDBJ whole genome shotgun (WGS) entry which is preliminary data.</text>
</comment>
<dbReference type="Gene3D" id="3.40.50.720">
    <property type="entry name" value="NAD(P)-binding Rossmann-like Domain"/>
    <property type="match status" value="1"/>
</dbReference>
<name>X1M6K4_9ZZZZ</name>
<reference evidence="1" key="1">
    <citation type="journal article" date="2014" name="Front. Microbiol.">
        <title>High frequency of phylogenetically diverse reductive dehalogenase-homologous genes in deep subseafloor sedimentary metagenomes.</title>
        <authorList>
            <person name="Kawai M."/>
            <person name="Futagami T."/>
            <person name="Toyoda A."/>
            <person name="Takaki Y."/>
            <person name="Nishi S."/>
            <person name="Hori S."/>
            <person name="Arai W."/>
            <person name="Tsubouchi T."/>
            <person name="Morono Y."/>
            <person name="Uchiyama I."/>
            <person name="Ito T."/>
            <person name="Fujiyama A."/>
            <person name="Inagaki F."/>
            <person name="Takami H."/>
        </authorList>
    </citation>
    <scope>NUCLEOTIDE SEQUENCE</scope>
    <source>
        <strain evidence="1">Expedition CK06-06</strain>
    </source>
</reference>
<feature type="non-terminal residue" evidence="1">
    <location>
        <position position="1"/>
    </location>
</feature>
<dbReference type="SUPFAM" id="SSF51735">
    <property type="entry name" value="NAD(P)-binding Rossmann-fold domains"/>
    <property type="match status" value="1"/>
</dbReference>